<accession>A0A381VGL9</accession>
<dbReference type="AlphaFoldDB" id="A0A381VGL9"/>
<dbReference type="GO" id="GO:0045936">
    <property type="term" value="P:negative regulation of phosphate metabolic process"/>
    <property type="evidence" value="ECO:0007669"/>
    <property type="project" value="InterPro"/>
</dbReference>
<protein>
    <recommendedName>
        <fullName evidence="1">PhoU domain-containing protein</fullName>
    </recommendedName>
</protein>
<dbReference type="Gene3D" id="1.20.58.220">
    <property type="entry name" value="Phosphate transport system protein phou homolog 2, domain 2"/>
    <property type="match status" value="1"/>
</dbReference>
<gene>
    <name evidence="2" type="ORF">METZ01_LOCUS92208</name>
</gene>
<evidence type="ECO:0000313" key="2">
    <source>
        <dbReference type="EMBL" id="SVA39354.1"/>
    </source>
</evidence>
<name>A0A381VGL9_9ZZZZ</name>
<organism evidence="2">
    <name type="scientific">marine metagenome</name>
    <dbReference type="NCBI Taxonomy" id="408172"/>
    <lineage>
        <taxon>unclassified sequences</taxon>
        <taxon>metagenomes</taxon>
        <taxon>ecological metagenomes</taxon>
    </lineage>
</organism>
<dbReference type="InterPro" id="IPR026022">
    <property type="entry name" value="PhoU_dom"/>
</dbReference>
<reference evidence="2" key="1">
    <citation type="submission" date="2018-05" db="EMBL/GenBank/DDBJ databases">
        <authorList>
            <person name="Lanie J.A."/>
            <person name="Ng W.-L."/>
            <person name="Kazmierczak K.M."/>
            <person name="Andrzejewski T.M."/>
            <person name="Davidsen T.M."/>
            <person name="Wayne K.J."/>
            <person name="Tettelin H."/>
            <person name="Glass J.I."/>
            <person name="Rusch D."/>
            <person name="Podicherti R."/>
            <person name="Tsui H.-C.T."/>
            <person name="Winkler M.E."/>
        </authorList>
    </citation>
    <scope>NUCLEOTIDE SEQUENCE</scope>
</reference>
<feature type="domain" description="PhoU" evidence="1">
    <location>
        <begin position="1"/>
        <end position="84"/>
    </location>
</feature>
<feature type="domain" description="PhoU" evidence="1">
    <location>
        <begin position="107"/>
        <end position="184"/>
    </location>
</feature>
<evidence type="ECO:0000259" key="1">
    <source>
        <dbReference type="Pfam" id="PF01895"/>
    </source>
</evidence>
<dbReference type="PANTHER" id="PTHR42930">
    <property type="entry name" value="PHOSPHATE-SPECIFIC TRANSPORT SYSTEM ACCESSORY PROTEIN PHOU"/>
    <property type="match status" value="1"/>
</dbReference>
<dbReference type="Pfam" id="PF01895">
    <property type="entry name" value="PhoU"/>
    <property type="match status" value="2"/>
</dbReference>
<dbReference type="PANTHER" id="PTHR42930:SF3">
    <property type="entry name" value="PHOSPHATE-SPECIFIC TRANSPORT SYSTEM ACCESSORY PROTEIN PHOU"/>
    <property type="match status" value="1"/>
</dbReference>
<dbReference type="InterPro" id="IPR028366">
    <property type="entry name" value="PhoU"/>
</dbReference>
<proteinExistence type="predicted"/>
<dbReference type="InterPro" id="IPR038078">
    <property type="entry name" value="PhoU-like_sf"/>
</dbReference>
<dbReference type="EMBL" id="UINC01008752">
    <property type="protein sequence ID" value="SVA39354.1"/>
    <property type="molecule type" value="Genomic_DNA"/>
</dbReference>
<dbReference type="SUPFAM" id="SSF109755">
    <property type="entry name" value="PhoU-like"/>
    <property type="match status" value="1"/>
</dbReference>
<sequence>MLELSRNIFSQAIIYLREAHNIETLKELKKRDKEINEFQQEVRRKVLTHYSVQSEKVDIANGLILINMVVDIERIGDYCKNILDLAINHPTQIISEEISEDLTAIENEVQLRFDKTLEAINKQDTNIAKDMKKGYHEQLTGKSDEIVNSVLSGKLDFGSPSKTAAVTLYARYLKRIGAHLKNITTTLVNPFDSIGYKQ</sequence>
<dbReference type="GO" id="GO:0030643">
    <property type="term" value="P:intracellular phosphate ion homeostasis"/>
    <property type="evidence" value="ECO:0007669"/>
    <property type="project" value="InterPro"/>
</dbReference>